<dbReference type="Proteomes" id="UP000504636">
    <property type="component" value="Unplaced"/>
</dbReference>
<keyword evidence="4" id="KW-1185">Reference proteome</keyword>
<feature type="compositionally biased region" description="Pro residues" evidence="1">
    <location>
        <begin position="277"/>
        <end position="287"/>
    </location>
</feature>
<protein>
    <submittedName>
        <fullName evidence="3 5">TPR-like protein</fullName>
    </submittedName>
</protein>
<evidence type="ECO:0000313" key="3">
    <source>
        <dbReference type="EMBL" id="KAF2811289.1"/>
    </source>
</evidence>
<dbReference type="InterPro" id="IPR011990">
    <property type="entry name" value="TPR-like_helical_dom_sf"/>
</dbReference>
<dbReference type="OrthoDB" id="5986190at2759"/>
<dbReference type="InterPro" id="IPR053137">
    <property type="entry name" value="NLR-like"/>
</dbReference>
<feature type="domain" description="Clr5" evidence="2">
    <location>
        <begin position="87"/>
        <end position="132"/>
    </location>
</feature>
<feature type="compositionally biased region" description="Polar residues" evidence="1">
    <location>
        <begin position="262"/>
        <end position="273"/>
    </location>
</feature>
<feature type="region of interest" description="Disordered" evidence="1">
    <location>
        <begin position="195"/>
        <end position="220"/>
    </location>
</feature>
<proteinExistence type="predicted"/>
<reference evidence="3 5" key="1">
    <citation type="journal article" date="2020" name="Stud. Mycol.">
        <title>101 Dothideomycetes genomes: a test case for predicting lifestyles and emergence of pathogens.</title>
        <authorList>
            <person name="Haridas S."/>
            <person name="Albert R."/>
            <person name="Binder M."/>
            <person name="Bloem J."/>
            <person name="Labutti K."/>
            <person name="Salamov A."/>
            <person name="Andreopoulos B."/>
            <person name="Baker S."/>
            <person name="Barry K."/>
            <person name="Bills G."/>
            <person name="Bluhm B."/>
            <person name="Cannon C."/>
            <person name="Castanera R."/>
            <person name="Culley D."/>
            <person name="Daum C."/>
            <person name="Ezra D."/>
            <person name="Gonzalez J."/>
            <person name="Henrissat B."/>
            <person name="Kuo A."/>
            <person name="Liang C."/>
            <person name="Lipzen A."/>
            <person name="Lutzoni F."/>
            <person name="Magnuson J."/>
            <person name="Mondo S."/>
            <person name="Nolan M."/>
            <person name="Ohm R."/>
            <person name="Pangilinan J."/>
            <person name="Park H.-J."/>
            <person name="Ramirez L."/>
            <person name="Alfaro M."/>
            <person name="Sun H."/>
            <person name="Tritt A."/>
            <person name="Yoshinaga Y."/>
            <person name="Zwiers L.-H."/>
            <person name="Turgeon B."/>
            <person name="Goodwin S."/>
            <person name="Spatafora J."/>
            <person name="Crous P."/>
            <person name="Grigoriev I."/>
        </authorList>
    </citation>
    <scope>NUCLEOTIDE SEQUENCE</scope>
    <source>
        <strain evidence="3 5">CBS 304.34</strain>
    </source>
</reference>
<dbReference type="EMBL" id="MU003699">
    <property type="protein sequence ID" value="KAF2811289.1"/>
    <property type="molecule type" value="Genomic_DNA"/>
</dbReference>
<evidence type="ECO:0000259" key="2">
    <source>
        <dbReference type="Pfam" id="PF14420"/>
    </source>
</evidence>
<dbReference type="Pfam" id="PF13374">
    <property type="entry name" value="TPR_10"/>
    <property type="match status" value="1"/>
</dbReference>
<dbReference type="RefSeq" id="XP_033578253.1">
    <property type="nucleotide sequence ID" value="XM_033724336.1"/>
</dbReference>
<reference evidence="5" key="2">
    <citation type="submission" date="2020-04" db="EMBL/GenBank/DDBJ databases">
        <authorList>
            <consortium name="NCBI Genome Project"/>
        </authorList>
    </citation>
    <scope>NUCLEOTIDE SEQUENCE</scope>
    <source>
        <strain evidence="5">CBS 304.34</strain>
    </source>
</reference>
<organism evidence="3">
    <name type="scientific">Mytilinidion resinicola</name>
    <dbReference type="NCBI Taxonomy" id="574789"/>
    <lineage>
        <taxon>Eukaryota</taxon>
        <taxon>Fungi</taxon>
        <taxon>Dikarya</taxon>
        <taxon>Ascomycota</taxon>
        <taxon>Pezizomycotina</taxon>
        <taxon>Dothideomycetes</taxon>
        <taxon>Pleosporomycetidae</taxon>
        <taxon>Mytilinidiales</taxon>
        <taxon>Mytilinidiaceae</taxon>
        <taxon>Mytilinidion</taxon>
    </lineage>
</organism>
<evidence type="ECO:0000313" key="5">
    <source>
        <dbReference type="RefSeq" id="XP_033578253.1"/>
    </source>
</evidence>
<feature type="region of interest" description="Disordered" evidence="1">
    <location>
        <begin position="1"/>
        <end position="87"/>
    </location>
</feature>
<feature type="compositionally biased region" description="Polar residues" evidence="1">
    <location>
        <begin position="291"/>
        <end position="301"/>
    </location>
</feature>
<accession>A0A6A6YRZ9</accession>
<evidence type="ECO:0000313" key="4">
    <source>
        <dbReference type="Proteomes" id="UP000504636"/>
    </source>
</evidence>
<name>A0A6A6YRZ9_9PEZI</name>
<dbReference type="PANTHER" id="PTHR46082:SF6">
    <property type="entry name" value="AAA+ ATPASE DOMAIN-CONTAINING PROTEIN-RELATED"/>
    <property type="match status" value="1"/>
</dbReference>
<dbReference type="Pfam" id="PF14420">
    <property type="entry name" value="Clr5"/>
    <property type="match status" value="1"/>
</dbReference>
<dbReference type="InterPro" id="IPR025676">
    <property type="entry name" value="Clr5_dom"/>
</dbReference>
<feature type="compositionally biased region" description="Polar residues" evidence="1">
    <location>
        <begin position="28"/>
        <end position="44"/>
    </location>
</feature>
<evidence type="ECO:0000256" key="1">
    <source>
        <dbReference type="SAM" id="MobiDB-lite"/>
    </source>
</evidence>
<dbReference type="Pfam" id="PF13424">
    <property type="entry name" value="TPR_12"/>
    <property type="match status" value="2"/>
</dbReference>
<gene>
    <name evidence="3 5" type="ORF">BDZ99DRAFT_508530</name>
</gene>
<dbReference type="GeneID" id="54465229"/>
<dbReference type="PANTHER" id="PTHR46082">
    <property type="entry name" value="ATP/GTP-BINDING PROTEIN-RELATED"/>
    <property type="match status" value="1"/>
</dbReference>
<dbReference type="SUPFAM" id="SSF48452">
    <property type="entry name" value="TPR-like"/>
    <property type="match status" value="2"/>
</dbReference>
<dbReference type="Gene3D" id="1.25.40.10">
    <property type="entry name" value="Tetratricopeptide repeat domain"/>
    <property type="match status" value="2"/>
</dbReference>
<sequence>MNPWATNSPVLGELDFSYPIPSPPTLPTDGQITTGQSSAPQLFSPSPALHSHAFHHAESFDAAPPVPTTSMGPPAKPRKRKAPTLRADDWEPYEDRILELHITQNLPLPKVMKIIEDETGFTAELRQYRTCISRLKKDKNVKPNEMKAIVRKRQKRKLVEVDRGELIFEVRGRKVEPQNIDRWMKRHHHPEGFLYAPSPAASTPSDVGCRTVSERDSPAPSPAYSAGIPCFSPAAVTSVAHSPPMLSPALSISSIVRPQDSTFAGQSPASTYQYGPGSPPAFTPGSPPTLIASQRQSTSADPQYRYLQKEEQGLREELSFAENLHRMSHPRALGVLSRLGEVLIRQGRYRSAEEVVRRLVEGRRVTNGDNEVSTLAALNLLGDVLRYQGLYAKAEKLHRRTFESRKAILGDEHPDTLISMGNLAATYGKQGRLKEAEELEVQVLETKKRVLGDEHPKTLTSMCNLAATVLGDEHPETLASMGNLASTYWSQQRWKEAKELEVQVMEALKRVLGVEHPDTLISMANLACTWKSVGQNKEAVSLMEDCLELQRKRLGPRHPDTEASLYWLNKWQADDLALDT</sequence>
<reference evidence="5" key="3">
    <citation type="submission" date="2025-04" db="UniProtKB">
        <authorList>
            <consortium name="RefSeq"/>
        </authorList>
    </citation>
    <scope>IDENTIFICATION</scope>
    <source>
        <strain evidence="5">CBS 304.34</strain>
    </source>
</reference>
<dbReference type="AlphaFoldDB" id="A0A6A6YRZ9"/>
<feature type="region of interest" description="Disordered" evidence="1">
    <location>
        <begin position="262"/>
        <end position="301"/>
    </location>
</feature>